<evidence type="ECO:0000256" key="4">
    <source>
        <dbReference type="ARBA" id="ARBA00022989"/>
    </source>
</evidence>
<protein>
    <submittedName>
        <fullName evidence="10">Na+/H+ antiporter subunit D</fullName>
    </submittedName>
</protein>
<keyword evidence="3 7" id="KW-0812">Transmembrane</keyword>
<evidence type="ECO:0000256" key="1">
    <source>
        <dbReference type="ARBA" id="ARBA00004651"/>
    </source>
</evidence>
<feature type="transmembrane region" description="Helical" evidence="8">
    <location>
        <begin position="103"/>
        <end position="127"/>
    </location>
</feature>
<dbReference type="InterPro" id="IPR001750">
    <property type="entry name" value="ND/Mrp_TM"/>
</dbReference>
<comment type="subcellular location">
    <subcellularLocation>
        <location evidence="1">Cell membrane</location>
        <topology evidence="1">Multi-pass membrane protein</topology>
    </subcellularLocation>
    <subcellularLocation>
        <location evidence="7">Membrane</location>
        <topology evidence="7">Multi-pass membrane protein</topology>
    </subcellularLocation>
</comment>
<keyword evidence="6 8" id="KW-0472">Membrane</keyword>
<evidence type="ECO:0000256" key="2">
    <source>
        <dbReference type="ARBA" id="ARBA00022475"/>
    </source>
</evidence>
<feature type="transmembrane region" description="Helical" evidence="8">
    <location>
        <begin position="246"/>
        <end position="263"/>
    </location>
</feature>
<evidence type="ECO:0000256" key="7">
    <source>
        <dbReference type="RuleBase" id="RU000320"/>
    </source>
</evidence>
<keyword evidence="4 8" id="KW-1133">Transmembrane helix</keyword>
<evidence type="ECO:0000259" key="9">
    <source>
        <dbReference type="Pfam" id="PF00361"/>
    </source>
</evidence>
<accession>A0A6A8M4M0</accession>
<feature type="transmembrane region" description="Helical" evidence="8">
    <location>
        <begin position="221"/>
        <end position="240"/>
    </location>
</feature>
<dbReference type="PANTHER" id="PTHR42682">
    <property type="entry name" value="HYDROGENASE-4 COMPONENT F"/>
    <property type="match status" value="1"/>
</dbReference>
<name>A0A6A8M4M0_9FIRM</name>
<keyword evidence="2" id="KW-1003">Cell membrane</keyword>
<feature type="transmembrane region" description="Helical" evidence="8">
    <location>
        <begin position="71"/>
        <end position="91"/>
    </location>
</feature>
<dbReference type="Pfam" id="PF00361">
    <property type="entry name" value="Proton_antipo_M"/>
    <property type="match status" value="1"/>
</dbReference>
<evidence type="ECO:0000256" key="8">
    <source>
        <dbReference type="SAM" id="Phobius"/>
    </source>
</evidence>
<dbReference type="PANTHER" id="PTHR42682:SF4">
    <property type="entry name" value="NADH-UBIQUINONE_PLASTOQUINONE"/>
    <property type="match status" value="1"/>
</dbReference>
<organism evidence="10">
    <name type="scientific">Baileyella intestinalis</name>
    <dbReference type="NCBI Taxonomy" id="2606709"/>
    <lineage>
        <taxon>Bacteria</taxon>
        <taxon>Bacillati</taxon>
        <taxon>Bacillota</taxon>
        <taxon>Clostridia</taxon>
        <taxon>Peptostreptococcales</taxon>
        <taxon>Anaerovoracaceae</taxon>
        <taxon>Baileyella</taxon>
    </lineage>
</organism>
<evidence type="ECO:0000256" key="5">
    <source>
        <dbReference type="ARBA" id="ARBA00023002"/>
    </source>
</evidence>
<evidence type="ECO:0000256" key="6">
    <source>
        <dbReference type="ARBA" id="ARBA00023136"/>
    </source>
</evidence>
<comment type="caution">
    <text evidence="10">The sequence shown here is derived from an EMBL/GenBank/DDBJ whole genome shotgun (WGS) entry which is preliminary data.</text>
</comment>
<evidence type="ECO:0000256" key="3">
    <source>
        <dbReference type="ARBA" id="ARBA00022692"/>
    </source>
</evidence>
<dbReference type="GO" id="GO:0016491">
    <property type="term" value="F:oxidoreductase activity"/>
    <property type="evidence" value="ECO:0007669"/>
    <property type="project" value="UniProtKB-KW"/>
</dbReference>
<dbReference type="EMBL" id="VUNB01000001">
    <property type="protein sequence ID" value="MST68255.1"/>
    <property type="molecule type" value="Genomic_DNA"/>
</dbReference>
<keyword evidence="5" id="KW-0560">Oxidoreductase</keyword>
<dbReference type="GO" id="GO:0005886">
    <property type="term" value="C:plasma membrane"/>
    <property type="evidence" value="ECO:0007669"/>
    <property type="project" value="UniProtKB-SubCell"/>
</dbReference>
<dbReference type="InterPro" id="IPR052175">
    <property type="entry name" value="ComplexI-like_HydComp"/>
</dbReference>
<feature type="transmembrane region" description="Helical" evidence="8">
    <location>
        <begin position="188"/>
        <end position="209"/>
    </location>
</feature>
<sequence>MKMINNIVHPGFVMMGFSLLIALMPSKAKGGLSILGACCAAAAGLTLSDSARMTYAISKNFSIELMKVDDLTRAFLFAFCIISILIALYSYQLTSKTEAGVAAFYAGCVMSVVLAGDCLSFLIFWELSAVASSYLIYARQSRESSRAAFRYMLVHALGGNILLVGIMLHIYHRGMEIVNISQGPHDASFWLILIGLGINAAIPPLNSWLTDAYPVASMCGTVYLGSFTTKAAIYALIRFLSGTEMLVWAGCFMAIYAAAMAIMENDIARLLCYHIVSQLGMMIAALGTGSPLGIDGASAHAVTNIMFKGVLLMCTGSIVYGTGKRKITELGGLAKKMPVTSTCFLISSLAIAGLPLLSGFASKGLIMESLAEGQYTIPELLISAAGVGTLLSITLKINWFVFFGPSDLDVPIIRKQSYSMDSAVIIGTLISVIFGTFPKILYRFTMYHSDFDPFTLSHVMEYLAIFLGGSIPFFLYIKKMKPHDEFTIDFDWFYRKPLKALFNGIASVLFLIGRWFDVNSLKAVHRLSSCIGDPEQITGRSHVAVIRSMSFENEDRRIGTVIGEAVGTVIILWIVLAFM</sequence>
<feature type="transmembrane region" description="Helical" evidence="8">
    <location>
        <begin position="454"/>
        <end position="477"/>
    </location>
</feature>
<feature type="transmembrane region" description="Helical" evidence="8">
    <location>
        <begin position="148"/>
        <end position="168"/>
    </location>
</feature>
<feature type="transmembrane region" description="Helical" evidence="8">
    <location>
        <begin position="301"/>
        <end position="321"/>
    </location>
</feature>
<feature type="transmembrane region" description="Helical" evidence="8">
    <location>
        <begin position="381"/>
        <end position="402"/>
    </location>
</feature>
<feature type="transmembrane region" description="Helical" evidence="8">
    <location>
        <begin position="30"/>
        <end position="50"/>
    </location>
</feature>
<feature type="transmembrane region" description="Helical" evidence="8">
    <location>
        <begin position="498"/>
        <end position="516"/>
    </location>
</feature>
<evidence type="ECO:0000313" key="10">
    <source>
        <dbReference type="EMBL" id="MST68255.1"/>
    </source>
</evidence>
<proteinExistence type="predicted"/>
<feature type="transmembrane region" description="Helical" evidence="8">
    <location>
        <begin position="558"/>
        <end position="578"/>
    </location>
</feature>
<feature type="domain" description="NADH:quinone oxidoreductase/Mrp antiporter transmembrane" evidence="9">
    <location>
        <begin position="115"/>
        <end position="374"/>
    </location>
</feature>
<dbReference type="AlphaFoldDB" id="A0A6A8M4M0"/>
<feature type="transmembrane region" description="Helical" evidence="8">
    <location>
        <begin position="270"/>
        <end position="289"/>
    </location>
</feature>
<feature type="transmembrane region" description="Helical" evidence="8">
    <location>
        <begin position="342"/>
        <end position="361"/>
    </location>
</feature>
<reference evidence="10" key="1">
    <citation type="submission" date="2019-09" db="EMBL/GenBank/DDBJ databases">
        <title>In-depth cultivation of the pig gut microbiome towards novel bacterial diversity and tailored functional studies.</title>
        <authorList>
            <person name="Wylensek D."/>
            <person name="Hitch T.C.A."/>
            <person name="Clavel T."/>
        </authorList>
    </citation>
    <scope>NUCLEOTIDE SEQUENCE</scope>
    <source>
        <strain evidence="10">RF-744-FAT-WT-3</strain>
    </source>
</reference>
<feature type="transmembrane region" description="Helical" evidence="8">
    <location>
        <begin position="423"/>
        <end position="442"/>
    </location>
</feature>
<feature type="transmembrane region" description="Helical" evidence="8">
    <location>
        <begin position="7"/>
        <end position="24"/>
    </location>
</feature>
<gene>
    <name evidence="10" type="ORF">FYJ66_01350</name>
</gene>